<dbReference type="STRING" id="109895.A0A507ECY4"/>
<dbReference type="Proteomes" id="UP000318582">
    <property type="component" value="Unassembled WGS sequence"/>
</dbReference>
<dbReference type="FunFam" id="2.20.25.20:FF:000001">
    <property type="entry name" value="Casein kinase II subunit beta"/>
    <property type="match status" value="1"/>
</dbReference>
<proteinExistence type="inferred from homology"/>
<dbReference type="PANTHER" id="PTHR11740:SF39">
    <property type="entry name" value="CASEIN KINASE II SUBUNIT BETA"/>
    <property type="match status" value="1"/>
</dbReference>
<dbReference type="InterPro" id="IPR016149">
    <property type="entry name" value="Casein_kin_II_reg-sub_N"/>
</dbReference>
<dbReference type="GO" id="GO:0006359">
    <property type="term" value="P:regulation of transcription by RNA polymerase III"/>
    <property type="evidence" value="ECO:0007669"/>
    <property type="project" value="TreeGrafter"/>
</dbReference>
<evidence type="ECO:0000313" key="6">
    <source>
        <dbReference type="Proteomes" id="UP000318582"/>
    </source>
</evidence>
<dbReference type="PROSITE" id="PS01101">
    <property type="entry name" value="CK2_BETA"/>
    <property type="match status" value="1"/>
</dbReference>
<dbReference type="AlphaFoldDB" id="A0A507ECY4"/>
<dbReference type="GO" id="GO:0019887">
    <property type="term" value="F:protein kinase regulator activity"/>
    <property type="evidence" value="ECO:0007669"/>
    <property type="project" value="InterPro"/>
</dbReference>
<gene>
    <name evidence="5" type="ORF">PhCBS80983_g01302</name>
</gene>
<dbReference type="SMART" id="SM01085">
    <property type="entry name" value="CK_II_beta"/>
    <property type="match status" value="1"/>
</dbReference>
<evidence type="ECO:0000256" key="4">
    <source>
        <dbReference type="SAM" id="MobiDB-lite"/>
    </source>
</evidence>
<comment type="similarity">
    <text evidence="1 3">Belongs to the casein kinase 2 subunit beta family.</text>
</comment>
<feature type="compositionally biased region" description="Basic and acidic residues" evidence="4">
    <location>
        <begin position="204"/>
        <end position="214"/>
    </location>
</feature>
<dbReference type="Pfam" id="PF01214">
    <property type="entry name" value="CK_II_beta"/>
    <property type="match status" value="1"/>
</dbReference>
<dbReference type="GO" id="GO:0034456">
    <property type="term" value="C:UTP-C complex"/>
    <property type="evidence" value="ECO:0007669"/>
    <property type="project" value="TreeGrafter"/>
</dbReference>
<evidence type="ECO:0000313" key="5">
    <source>
        <dbReference type="EMBL" id="TPX61225.1"/>
    </source>
</evidence>
<reference evidence="5 6" key="1">
    <citation type="journal article" date="2019" name="Sci. Rep.">
        <title>Comparative genomics of chytrid fungi reveal insights into the obligate biotrophic and pathogenic lifestyle of Synchytrium endobioticum.</title>
        <authorList>
            <person name="van de Vossenberg B.T.L.H."/>
            <person name="Warris S."/>
            <person name="Nguyen H.D.T."/>
            <person name="van Gent-Pelzer M.P.E."/>
            <person name="Joly D.L."/>
            <person name="van de Geest H.C."/>
            <person name="Bonants P.J.M."/>
            <person name="Smith D.S."/>
            <person name="Levesque C.A."/>
            <person name="van der Lee T.A.J."/>
        </authorList>
    </citation>
    <scope>NUCLEOTIDE SEQUENCE [LARGE SCALE GENOMIC DNA]</scope>
    <source>
        <strain evidence="5 6">CBS 809.83</strain>
    </source>
</reference>
<evidence type="ECO:0000256" key="3">
    <source>
        <dbReference type="RuleBase" id="RU361268"/>
    </source>
</evidence>
<dbReference type="Gene3D" id="1.10.1820.10">
    <property type="entry name" value="protein kinase ck2 holoenzyme, chain C, domain 1"/>
    <property type="match status" value="1"/>
</dbReference>
<dbReference type="GO" id="GO:0005737">
    <property type="term" value="C:cytoplasm"/>
    <property type="evidence" value="ECO:0007669"/>
    <property type="project" value="TreeGrafter"/>
</dbReference>
<dbReference type="InterPro" id="IPR035991">
    <property type="entry name" value="Casein_kinase_II_beta-like"/>
</dbReference>
<name>A0A507ECY4_9FUNG</name>
<dbReference type="FunFam" id="1.10.1820.10:FF:000005">
    <property type="entry name" value="Casein kinase II subunit beta"/>
    <property type="match status" value="1"/>
</dbReference>
<protein>
    <recommendedName>
        <fullName evidence="3">Casein kinase II subunit beta</fullName>
        <shortName evidence="3">CK II beta</shortName>
    </recommendedName>
</protein>
<dbReference type="EMBL" id="QEAQ01000009">
    <property type="protein sequence ID" value="TPX61225.1"/>
    <property type="molecule type" value="Genomic_DNA"/>
</dbReference>
<dbReference type="InterPro" id="IPR000704">
    <property type="entry name" value="Casein_kinase_II_reg-sub"/>
</dbReference>
<dbReference type="PANTHER" id="PTHR11740">
    <property type="entry name" value="CASEIN KINASE II SUBUNIT BETA"/>
    <property type="match status" value="1"/>
</dbReference>
<evidence type="ECO:0000256" key="2">
    <source>
        <dbReference type="ARBA" id="ARBA00045899"/>
    </source>
</evidence>
<dbReference type="PRINTS" id="PR00472">
    <property type="entry name" value="CASNKINASEII"/>
</dbReference>
<dbReference type="SUPFAM" id="SSF57798">
    <property type="entry name" value="Casein kinase II beta subunit"/>
    <property type="match status" value="1"/>
</dbReference>
<comment type="function">
    <text evidence="2 3">Regulatory subunit of casein kinase II/CK2. As part of the kinase complex regulates the basal catalytic activity of the alpha subunit a constitutively active serine/threonine-protein kinase that phosphorylates a large number of substrates containing acidic residues C-terminal to the phosphorylated serine or threonine.</text>
</comment>
<keyword evidence="6" id="KW-1185">Reference proteome</keyword>
<sequence>MDDEISAGSSDSAESTAYWIEWFQSLKGNEFYCDIDEDYILDRFNLTGLNTEIPHYALAFDLITDALEDDLDDNTRVEVEKSARQLYGMIHARFVITARGLAKMLDKFRHAEFGRCPRVLCENQPVLPCGLADTPGIKCVKLYCPRCEDVYSPVARRHLAIDGAHFGTTFPHLFLLAYPNMIPTKSAKRYTPKIFGFKIHQNAKEQRRQDEIREATPGAPRSNPPTTPASVLDSP</sequence>
<feature type="region of interest" description="Disordered" evidence="4">
    <location>
        <begin position="204"/>
        <end position="235"/>
    </location>
</feature>
<accession>A0A507ECY4</accession>
<comment type="caution">
    <text evidence="5">The sequence shown here is derived from an EMBL/GenBank/DDBJ whole genome shotgun (WGS) entry which is preliminary data.</text>
</comment>
<evidence type="ECO:0000256" key="1">
    <source>
        <dbReference type="ARBA" id="ARBA00006941"/>
    </source>
</evidence>
<dbReference type="Gene3D" id="2.20.25.20">
    <property type="match status" value="1"/>
</dbReference>
<dbReference type="GO" id="GO:0005956">
    <property type="term" value="C:protein kinase CK2 complex"/>
    <property type="evidence" value="ECO:0007669"/>
    <property type="project" value="UniProtKB-UniRule"/>
</dbReference>
<comment type="subunit">
    <text evidence="3">Tetramer of two alpha and two beta subunits.</text>
</comment>
<organism evidence="5 6">
    <name type="scientific">Powellomyces hirtus</name>
    <dbReference type="NCBI Taxonomy" id="109895"/>
    <lineage>
        <taxon>Eukaryota</taxon>
        <taxon>Fungi</taxon>
        <taxon>Fungi incertae sedis</taxon>
        <taxon>Chytridiomycota</taxon>
        <taxon>Chytridiomycota incertae sedis</taxon>
        <taxon>Chytridiomycetes</taxon>
        <taxon>Spizellomycetales</taxon>
        <taxon>Powellomycetaceae</taxon>
        <taxon>Powellomyces</taxon>
    </lineage>
</organism>